<gene>
    <name evidence="2" type="ORF">PENDEC_c012G01757</name>
</gene>
<evidence type="ECO:0000313" key="3">
    <source>
        <dbReference type="Proteomes" id="UP000191522"/>
    </source>
</evidence>
<proteinExistence type="predicted"/>
<dbReference type="AlphaFoldDB" id="A0A1V6PAK3"/>
<evidence type="ECO:0000313" key="2">
    <source>
        <dbReference type="EMBL" id="OQD74015.1"/>
    </source>
</evidence>
<dbReference type="OMA" id="QNSGIAC"/>
<name>A0A1V6PAK3_PENDC</name>
<sequence length="602" mass="66785">MRRSMPSELPDALIAQDWKPVSYSAIIDLDVEHTELAQTWKSFVPHLLPEDTVEWEERPQTPQDVQALVRNLQTSWASFSRRRVFRLASSLCDKFLPTIETHATLLATLTNSDTDHDPIFYGVLQSVLKASTNYPKVMEGLVTALLDIHSALAPLAEPGSSVSVESIAKLYALVFFFLTEFMDWYVRKSTCQLLPSHSQDAYTEFHHLIGCIQRQANALTGSSDSMDVDDDSDSAYSPRALWEESQLSQVGRRGTERRIAAQNTITRRLIWEIQQDAEERARIRETREQLLVQMTDDISQQLRPVSEQNSGIVCLTTAAPDLVTSPFEWSRGSKRRLARLELQSASKHLQAFFDSDDQIADVPGDVHTEGNVLASLQKWAKNPRSQALAVGGSQLTATPSPVALISACYNLFARRAQLPVVSHFCALPANDKQGITPHQRGLIALTYSLIRQLIDTLPTVIDSDALLDLSAERFRILDGTMFSWKPALALIDTLLHFLPPLLLLIIDGIDIILDASTDTQLRDLIRVLLTHTRHQPQSPSSGGGTGPMFLFKVLFTVAGRPSALVETMSENRLVLSDSKAADESTSSDAVLTSDLSAVMMNA</sequence>
<dbReference type="Pfam" id="PF24809">
    <property type="entry name" value="DUF7708"/>
    <property type="match status" value="1"/>
</dbReference>
<dbReference type="EMBL" id="MDYL01000012">
    <property type="protein sequence ID" value="OQD74015.1"/>
    <property type="molecule type" value="Genomic_DNA"/>
</dbReference>
<dbReference type="STRING" id="69771.A0A1V6PAK3"/>
<accession>A0A1V6PAK3</accession>
<dbReference type="InterPro" id="IPR056125">
    <property type="entry name" value="DUF7708"/>
</dbReference>
<organism evidence="2 3">
    <name type="scientific">Penicillium decumbens</name>
    <dbReference type="NCBI Taxonomy" id="69771"/>
    <lineage>
        <taxon>Eukaryota</taxon>
        <taxon>Fungi</taxon>
        <taxon>Dikarya</taxon>
        <taxon>Ascomycota</taxon>
        <taxon>Pezizomycotina</taxon>
        <taxon>Eurotiomycetes</taxon>
        <taxon>Eurotiomycetidae</taxon>
        <taxon>Eurotiales</taxon>
        <taxon>Aspergillaceae</taxon>
        <taxon>Penicillium</taxon>
    </lineage>
</organism>
<reference evidence="3" key="1">
    <citation type="journal article" date="2017" name="Nat. Microbiol.">
        <title>Global analysis of biosynthetic gene clusters reveals vast potential of secondary metabolite production in Penicillium species.</title>
        <authorList>
            <person name="Nielsen J.C."/>
            <person name="Grijseels S."/>
            <person name="Prigent S."/>
            <person name="Ji B."/>
            <person name="Dainat J."/>
            <person name="Nielsen K.F."/>
            <person name="Frisvad J.C."/>
            <person name="Workman M."/>
            <person name="Nielsen J."/>
        </authorList>
    </citation>
    <scope>NUCLEOTIDE SEQUENCE [LARGE SCALE GENOMIC DNA]</scope>
    <source>
        <strain evidence="3">IBT 11843</strain>
    </source>
</reference>
<dbReference type="Proteomes" id="UP000191522">
    <property type="component" value="Unassembled WGS sequence"/>
</dbReference>
<evidence type="ECO:0000259" key="1">
    <source>
        <dbReference type="Pfam" id="PF24809"/>
    </source>
</evidence>
<keyword evidence="3" id="KW-1185">Reference proteome</keyword>
<protein>
    <recommendedName>
        <fullName evidence="1">DUF7708 domain-containing protein</fullName>
    </recommendedName>
</protein>
<feature type="domain" description="DUF7708" evidence="1">
    <location>
        <begin position="93"/>
        <end position="220"/>
    </location>
</feature>
<comment type="caution">
    <text evidence="2">The sequence shown here is derived from an EMBL/GenBank/DDBJ whole genome shotgun (WGS) entry which is preliminary data.</text>
</comment>
<dbReference type="OrthoDB" id="4840035at2759"/>